<dbReference type="Proteomes" id="UP001142055">
    <property type="component" value="Chromosome 3"/>
</dbReference>
<dbReference type="AlphaFoldDB" id="A0A9Q0RM26"/>
<evidence type="ECO:0000256" key="1">
    <source>
        <dbReference type="SAM" id="Phobius"/>
    </source>
</evidence>
<comment type="caution">
    <text evidence="2">The sequence shown here is derived from an EMBL/GenBank/DDBJ whole genome shotgun (WGS) entry which is preliminary data.</text>
</comment>
<keyword evidence="1" id="KW-0812">Transmembrane</keyword>
<protein>
    <submittedName>
        <fullName evidence="2">Uncharacterized protein</fullName>
    </submittedName>
</protein>
<accession>A0A9Q0RM26</accession>
<evidence type="ECO:0000313" key="3">
    <source>
        <dbReference type="Proteomes" id="UP001142055"/>
    </source>
</evidence>
<feature type="non-terminal residue" evidence="2">
    <location>
        <position position="1"/>
    </location>
</feature>
<name>A0A9Q0RM26_BLOTA</name>
<dbReference type="EMBL" id="JAPWDV010000003">
    <property type="protein sequence ID" value="KAJ6218006.1"/>
    <property type="molecule type" value="Genomic_DNA"/>
</dbReference>
<keyword evidence="1" id="KW-1133">Transmembrane helix</keyword>
<gene>
    <name evidence="2" type="ORF">RDWZM_009163</name>
</gene>
<keyword evidence="1" id="KW-0472">Membrane</keyword>
<evidence type="ECO:0000313" key="2">
    <source>
        <dbReference type="EMBL" id="KAJ6218006.1"/>
    </source>
</evidence>
<proteinExistence type="predicted"/>
<organism evidence="2 3">
    <name type="scientific">Blomia tropicalis</name>
    <name type="common">Mite</name>
    <dbReference type="NCBI Taxonomy" id="40697"/>
    <lineage>
        <taxon>Eukaryota</taxon>
        <taxon>Metazoa</taxon>
        <taxon>Ecdysozoa</taxon>
        <taxon>Arthropoda</taxon>
        <taxon>Chelicerata</taxon>
        <taxon>Arachnida</taxon>
        <taxon>Acari</taxon>
        <taxon>Acariformes</taxon>
        <taxon>Sarcoptiformes</taxon>
        <taxon>Astigmata</taxon>
        <taxon>Glycyphagoidea</taxon>
        <taxon>Echimyopodidae</taxon>
        <taxon>Blomia</taxon>
    </lineage>
</organism>
<feature type="transmembrane region" description="Helical" evidence="1">
    <location>
        <begin position="106"/>
        <end position="131"/>
    </location>
</feature>
<feature type="transmembrane region" description="Helical" evidence="1">
    <location>
        <begin position="79"/>
        <end position="100"/>
    </location>
</feature>
<keyword evidence="3" id="KW-1185">Reference proteome</keyword>
<sequence length="168" mass="20186">IYSNLVTFSIMTEYIRLKQHCILIDIRKSLYQMVSRSKSGKKSKFEIKWFLWNKFMRYNLRYSSLYEEMADYNRFWSSYITFIFVFYLLLMAYIVYGFLFGDSSIFTFYVLLFLLNATLLGSIIFICGAVVHRHVQQSQQLVSLVSRFEVNHSKYIRNILKVKLVTYL</sequence>
<reference evidence="2" key="1">
    <citation type="submission" date="2022-12" db="EMBL/GenBank/DDBJ databases">
        <title>Genome assemblies of Blomia tropicalis.</title>
        <authorList>
            <person name="Cui Y."/>
        </authorList>
    </citation>
    <scope>NUCLEOTIDE SEQUENCE</scope>
    <source>
        <tissue evidence="2">Adult mites</tissue>
    </source>
</reference>